<accession>A0A4Y2F2K9</accession>
<evidence type="ECO:0000313" key="2">
    <source>
        <dbReference type="Proteomes" id="UP000499080"/>
    </source>
</evidence>
<dbReference type="OrthoDB" id="616263at2759"/>
<evidence type="ECO:0008006" key="3">
    <source>
        <dbReference type="Google" id="ProtNLM"/>
    </source>
</evidence>
<sequence length="130" mass="15127">MLEFWHSLKSSEMKLMMEVKKKVLVINHHSADMRPAGARRKLLGLLGFVAFCLRFWHLMISLRSFDTHLHLFPALKSALSGRHFQSNEEVQRAVKNFLRSLGTNFERDGFLKLISRYDKCINVSGKYMGK</sequence>
<evidence type="ECO:0000313" key="1">
    <source>
        <dbReference type="EMBL" id="GBM35643.1"/>
    </source>
</evidence>
<name>A0A4Y2F2K9_ARAVE</name>
<proteinExistence type="predicted"/>
<gene>
    <name evidence="1" type="ORF">AVEN_244527_1</name>
</gene>
<dbReference type="Gene3D" id="3.30.420.10">
    <property type="entry name" value="Ribonuclease H-like superfamily/Ribonuclease H"/>
    <property type="match status" value="1"/>
</dbReference>
<dbReference type="PANTHER" id="PTHR46060">
    <property type="entry name" value="MARINER MOS1 TRANSPOSASE-LIKE PROTEIN"/>
    <property type="match status" value="1"/>
</dbReference>
<dbReference type="AlphaFoldDB" id="A0A4Y2F2K9"/>
<dbReference type="InterPro" id="IPR052709">
    <property type="entry name" value="Transposase-MT_Hybrid"/>
</dbReference>
<keyword evidence="2" id="KW-1185">Reference proteome</keyword>
<protein>
    <recommendedName>
        <fullName evidence="3">Histone-lysine N-methyltransferase SETMAR</fullName>
    </recommendedName>
</protein>
<dbReference type="Proteomes" id="UP000499080">
    <property type="component" value="Unassembled WGS sequence"/>
</dbReference>
<dbReference type="GO" id="GO:0003676">
    <property type="term" value="F:nucleic acid binding"/>
    <property type="evidence" value="ECO:0007669"/>
    <property type="project" value="InterPro"/>
</dbReference>
<dbReference type="EMBL" id="BGPR01000789">
    <property type="protein sequence ID" value="GBM35643.1"/>
    <property type="molecule type" value="Genomic_DNA"/>
</dbReference>
<comment type="caution">
    <text evidence="1">The sequence shown here is derived from an EMBL/GenBank/DDBJ whole genome shotgun (WGS) entry which is preliminary data.</text>
</comment>
<reference evidence="1 2" key="1">
    <citation type="journal article" date="2019" name="Sci. Rep.">
        <title>Orb-weaving spider Araneus ventricosus genome elucidates the spidroin gene catalogue.</title>
        <authorList>
            <person name="Kono N."/>
            <person name="Nakamura H."/>
            <person name="Ohtoshi R."/>
            <person name="Moran D.A.P."/>
            <person name="Shinohara A."/>
            <person name="Yoshida Y."/>
            <person name="Fujiwara M."/>
            <person name="Mori M."/>
            <person name="Tomita M."/>
            <person name="Arakawa K."/>
        </authorList>
    </citation>
    <scope>NUCLEOTIDE SEQUENCE [LARGE SCALE GENOMIC DNA]</scope>
</reference>
<dbReference type="InterPro" id="IPR036397">
    <property type="entry name" value="RNaseH_sf"/>
</dbReference>
<organism evidence="1 2">
    <name type="scientific">Araneus ventricosus</name>
    <name type="common">Orbweaver spider</name>
    <name type="synonym">Epeira ventricosa</name>
    <dbReference type="NCBI Taxonomy" id="182803"/>
    <lineage>
        <taxon>Eukaryota</taxon>
        <taxon>Metazoa</taxon>
        <taxon>Ecdysozoa</taxon>
        <taxon>Arthropoda</taxon>
        <taxon>Chelicerata</taxon>
        <taxon>Arachnida</taxon>
        <taxon>Araneae</taxon>
        <taxon>Araneomorphae</taxon>
        <taxon>Entelegynae</taxon>
        <taxon>Araneoidea</taxon>
        <taxon>Araneidae</taxon>
        <taxon>Araneus</taxon>
    </lineage>
</organism>
<dbReference type="PANTHER" id="PTHR46060:SF3">
    <property type="entry name" value="PROTEIN GVQW3"/>
    <property type="match status" value="1"/>
</dbReference>